<keyword evidence="9" id="KW-1185">Reference proteome</keyword>
<evidence type="ECO:0000313" key="9">
    <source>
        <dbReference type="Proteomes" id="UP000222542"/>
    </source>
</evidence>
<dbReference type="STRING" id="4072.A0A2G2ZZ44"/>
<dbReference type="GO" id="GO:0005975">
    <property type="term" value="P:carbohydrate metabolic process"/>
    <property type="evidence" value="ECO:0007669"/>
    <property type="project" value="InterPro"/>
</dbReference>
<evidence type="ECO:0000256" key="2">
    <source>
        <dbReference type="ARBA" id="ARBA00022801"/>
    </source>
</evidence>
<dbReference type="Gene3D" id="3.20.20.80">
    <property type="entry name" value="Glycosidases"/>
    <property type="match status" value="1"/>
</dbReference>
<organism evidence="8 9">
    <name type="scientific">Capsicum annuum</name>
    <name type="common">Capsicum pepper</name>
    <dbReference type="NCBI Taxonomy" id="4072"/>
    <lineage>
        <taxon>Eukaryota</taxon>
        <taxon>Viridiplantae</taxon>
        <taxon>Streptophyta</taxon>
        <taxon>Embryophyta</taxon>
        <taxon>Tracheophyta</taxon>
        <taxon>Spermatophyta</taxon>
        <taxon>Magnoliopsida</taxon>
        <taxon>eudicotyledons</taxon>
        <taxon>Gunneridae</taxon>
        <taxon>Pentapetalae</taxon>
        <taxon>asterids</taxon>
        <taxon>lamiids</taxon>
        <taxon>Solanales</taxon>
        <taxon>Solanaceae</taxon>
        <taxon>Solanoideae</taxon>
        <taxon>Capsiceae</taxon>
        <taxon>Capsicum</taxon>
    </lineage>
</organism>
<evidence type="ECO:0000256" key="6">
    <source>
        <dbReference type="RuleBase" id="RU004336"/>
    </source>
</evidence>
<dbReference type="Proteomes" id="UP000222542">
    <property type="component" value="Unassembled WGS sequence"/>
</dbReference>
<comment type="caution">
    <text evidence="8">The sequence shown here is derived from an EMBL/GenBank/DDBJ whole genome shotgun (WGS) entry which is preliminary data.</text>
</comment>
<dbReference type="GO" id="GO:0004553">
    <property type="term" value="F:hydrolase activity, hydrolyzing O-glycosyl compounds"/>
    <property type="evidence" value="ECO:0007669"/>
    <property type="project" value="InterPro"/>
</dbReference>
<accession>A0A2G2ZZ44</accession>
<evidence type="ECO:0000256" key="5">
    <source>
        <dbReference type="RuleBase" id="RU004335"/>
    </source>
</evidence>
<dbReference type="InterPro" id="IPR017853">
    <property type="entry name" value="GH"/>
</dbReference>
<feature type="chain" id="PRO_5013552005" evidence="7">
    <location>
        <begin position="23"/>
        <end position="334"/>
    </location>
</feature>
<reference evidence="8 9" key="1">
    <citation type="journal article" date="2014" name="Nat. Genet.">
        <title>Genome sequence of the hot pepper provides insights into the evolution of pungency in Capsicum species.</title>
        <authorList>
            <person name="Kim S."/>
            <person name="Park M."/>
            <person name="Yeom S.I."/>
            <person name="Kim Y.M."/>
            <person name="Lee J.M."/>
            <person name="Lee H.A."/>
            <person name="Seo E."/>
            <person name="Choi J."/>
            <person name="Cheong K."/>
            <person name="Kim K.T."/>
            <person name="Jung K."/>
            <person name="Lee G.W."/>
            <person name="Oh S.K."/>
            <person name="Bae C."/>
            <person name="Kim S.B."/>
            <person name="Lee H.Y."/>
            <person name="Kim S.Y."/>
            <person name="Kim M.S."/>
            <person name="Kang B.C."/>
            <person name="Jo Y.D."/>
            <person name="Yang H.B."/>
            <person name="Jeong H.J."/>
            <person name="Kang W.H."/>
            <person name="Kwon J.K."/>
            <person name="Shin C."/>
            <person name="Lim J.Y."/>
            <person name="Park J.H."/>
            <person name="Huh J.H."/>
            <person name="Kim J.S."/>
            <person name="Kim B.D."/>
            <person name="Cohen O."/>
            <person name="Paran I."/>
            <person name="Suh M.C."/>
            <person name="Lee S.B."/>
            <person name="Kim Y.K."/>
            <person name="Shin Y."/>
            <person name="Noh S.J."/>
            <person name="Park J."/>
            <person name="Seo Y.S."/>
            <person name="Kwon S.Y."/>
            <person name="Kim H.A."/>
            <person name="Park J.M."/>
            <person name="Kim H.J."/>
            <person name="Choi S.B."/>
            <person name="Bosland P.W."/>
            <person name="Reeves G."/>
            <person name="Jo S.H."/>
            <person name="Lee B.W."/>
            <person name="Cho H.T."/>
            <person name="Choi H.S."/>
            <person name="Lee M.S."/>
            <person name="Yu Y."/>
            <person name="Do Choi Y."/>
            <person name="Park B.S."/>
            <person name="van Deynze A."/>
            <person name="Ashrafi H."/>
            <person name="Hill T."/>
            <person name="Kim W.T."/>
            <person name="Pai H.S."/>
            <person name="Ahn H.K."/>
            <person name="Yeam I."/>
            <person name="Giovannoni J.J."/>
            <person name="Rose J.K."/>
            <person name="Sorensen I."/>
            <person name="Lee S.J."/>
            <person name="Kim R.W."/>
            <person name="Choi I.Y."/>
            <person name="Choi B.S."/>
            <person name="Lim J.S."/>
            <person name="Lee Y.H."/>
            <person name="Choi D."/>
        </authorList>
    </citation>
    <scope>NUCLEOTIDE SEQUENCE [LARGE SCALE GENOMIC DNA]</scope>
    <source>
        <strain evidence="9">cv. CM334</strain>
    </source>
</reference>
<dbReference type="GO" id="GO:0006952">
    <property type="term" value="P:defense response"/>
    <property type="evidence" value="ECO:0007669"/>
    <property type="project" value="UniProtKB-KW"/>
</dbReference>
<evidence type="ECO:0000256" key="4">
    <source>
        <dbReference type="ARBA" id="ARBA00023295"/>
    </source>
</evidence>
<feature type="signal peptide" evidence="7">
    <location>
        <begin position="1"/>
        <end position="22"/>
    </location>
</feature>
<dbReference type="InterPro" id="IPR044965">
    <property type="entry name" value="Glyco_hydro_17_plant"/>
</dbReference>
<keyword evidence="2 6" id="KW-0378">Hydrolase</keyword>
<dbReference type="FunFam" id="3.20.20.80:FF:000010">
    <property type="entry name" value="glucan endo-1,3-beta-glucosidase, basic"/>
    <property type="match status" value="1"/>
</dbReference>
<dbReference type="Gramene" id="PHT87247">
    <property type="protein sequence ID" value="PHT87247"/>
    <property type="gene ID" value="T459_09353"/>
</dbReference>
<dbReference type="Pfam" id="PF00332">
    <property type="entry name" value="Glyco_hydro_17"/>
    <property type="match status" value="1"/>
</dbReference>
<dbReference type="EMBL" id="AYRZ02000003">
    <property type="protein sequence ID" value="PHT87247.1"/>
    <property type="molecule type" value="Genomic_DNA"/>
</dbReference>
<gene>
    <name evidence="8" type="ORF">T459_09353</name>
</gene>
<sequence length="334" mass="36031">MQPIYVLLFVCAYLALHSSVDGIGVNYGLLGNNLPPPAQVINFLKSKNIQNIRMFDPNTDVLKALENSGISVILGARNEDLQALASDPNFATNWVNTNVIPHASTVNIAYISAGNEVIPGPYATFVLGALQSLDSALKANNLNIPVTTTAALNVLGTSYPPSNGAFSEDSIQFMKPVAIFLAARQSPLLANIYPYLAYSGDPTHIQLDYALSRSTAPIESDGSFQYNNLFSAMLDSLYAALEKIEQSSVEVVVAETGWPSAGDVYATKGNAQTYANNLISHVSSGHGTPRRPGKALKTYIFALFNENEKPAGTEQNYGLFYPDMTEVYHVNLTP</sequence>
<dbReference type="PROSITE" id="PS00587">
    <property type="entry name" value="GLYCOSYL_HYDROL_F17"/>
    <property type="match status" value="1"/>
</dbReference>
<name>A0A2G2ZZ44_CAPAN</name>
<keyword evidence="4 6" id="KW-0326">Glycosidase</keyword>
<dbReference type="OMA" id="WISACSC"/>
<evidence type="ECO:0000256" key="3">
    <source>
        <dbReference type="ARBA" id="ARBA00022821"/>
    </source>
</evidence>
<evidence type="ECO:0000256" key="1">
    <source>
        <dbReference type="ARBA" id="ARBA00008773"/>
    </source>
</evidence>
<dbReference type="AlphaFoldDB" id="A0A2G2ZZ44"/>
<proteinExistence type="inferred from homology"/>
<dbReference type="InterPro" id="IPR000490">
    <property type="entry name" value="Glyco_hydro_17"/>
</dbReference>
<comment type="similarity">
    <text evidence="1 5">Belongs to the glycosyl hydrolase 17 family.</text>
</comment>
<keyword evidence="3" id="KW-0611">Plant defense</keyword>
<evidence type="ECO:0000313" key="8">
    <source>
        <dbReference type="EMBL" id="PHT87247.1"/>
    </source>
</evidence>
<keyword evidence="7" id="KW-0732">Signal</keyword>
<evidence type="ECO:0000256" key="7">
    <source>
        <dbReference type="SAM" id="SignalP"/>
    </source>
</evidence>
<protein>
    <submittedName>
        <fullName evidence="8">Glucan endo-1,3-beta-glucosidase GVI</fullName>
    </submittedName>
</protein>
<dbReference type="PANTHER" id="PTHR32227">
    <property type="entry name" value="GLUCAN ENDO-1,3-BETA-GLUCOSIDASE BG1-RELATED-RELATED"/>
    <property type="match status" value="1"/>
</dbReference>
<dbReference type="SUPFAM" id="SSF51445">
    <property type="entry name" value="(Trans)glycosidases"/>
    <property type="match status" value="1"/>
</dbReference>
<reference evidence="8 9" key="2">
    <citation type="journal article" date="2017" name="Genome Biol.">
        <title>New reference genome sequences of hot pepper reveal the massive evolution of plant disease-resistance genes by retroduplication.</title>
        <authorList>
            <person name="Kim S."/>
            <person name="Park J."/>
            <person name="Yeom S.I."/>
            <person name="Kim Y.M."/>
            <person name="Seo E."/>
            <person name="Kim K.T."/>
            <person name="Kim M.S."/>
            <person name="Lee J.M."/>
            <person name="Cheong K."/>
            <person name="Shin H.S."/>
            <person name="Kim S.B."/>
            <person name="Han K."/>
            <person name="Lee J."/>
            <person name="Park M."/>
            <person name="Lee H.A."/>
            <person name="Lee H.Y."/>
            <person name="Lee Y."/>
            <person name="Oh S."/>
            <person name="Lee J.H."/>
            <person name="Choi E."/>
            <person name="Choi E."/>
            <person name="Lee S.E."/>
            <person name="Jeon J."/>
            <person name="Kim H."/>
            <person name="Choi G."/>
            <person name="Song H."/>
            <person name="Lee J."/>
            <person name="Lee S.C."/>
            <person name="Kwon J.K."/>
            <person name="Lee H.Y."/>
            <person name="Koo N."/>
            <person name="Hong Y."/>
            <person name="Kim R.W."/>
            <person name="Kang W.H."/>
            <person name="Huh J.H."/>
            <person name="Kang B.C."/>
            <person name="Yang T.J."/>
            <person name="Lee Y.H."/>
            <person name="Bennetzen J.L."/>
            <person name="Choi D."/>
        </authorList>
    </citation>
    <scope>NUCLEOTIDE SEQUENCE [LARGE SCALE GENOMIC DNA]</scope>
    <source>
        <strain evidence="9">cv. CM334</strain>
    </source>
</reference>